<evidence type="ECO:0000259" key="8">
    <source>
        <dbReference type="Pfam" id="PF02706"/>
    </source>
</evidence>
<dbReference type="InterPro" id="IPR032807">
    <property type="entry name" value="GNVR"/>
</dbReference>
<dbReference type="Pfam" id="PF02706">
    <property type="entry name" value="Wzz"/>
    <property type="match status" value="1"/>
</dbReference>
<dbReference type="PANTHER" id="PTHR32309">
    <property type="entry name" value="TYROSINE-PROTEIN KINASE"/>
    <property type="match status" value="1"/>
</dbReference>
<keyword evidence="4 7" id="KW-1133">Transmembrane helix</keyword>
<dbReference type="Pfam" id="PF13807">
    <property type="entry name" value="GNVR"/>
    <property type="match status" value="1"/>
</dbReference>
<protein>
    <recommendedName>
        <fullName evidence="12">Polysaccharide chain length determinant N-terminal domain-containing protein</fullName>
    </recommendedName>
</protein>
<reference evidence="10 11" key="1">
    <citation type="submission" date="2020-07" db="EMBL/GenBank/DDBJ databases">
        <title>Pusillimonas sp. nov., isolated from poultry manure in Taiwan.</title>
        <authorList>
            <person name="Lin S.-Y."/>
            <person name="Tang Y.-S."/>
            <person name="Young C.-C."/>
        </authorList>
    </citation>
    <scope>NUCLEOTIDE SEQUENCE [LARGE SCALE GENOMIC DNA]</scope>
    <source>
        <strain evidence="10 11">CC-YST705</strain>
    </source>
</reference>
<evidence type="ECO:0000256" key="3">
    <source>
        <dbReference type="ARBA" id="ARBA00022692"/>
    </source>
</evidence>
<evidence type="ECO:0000256" key="7">
    <source>
        <dbReference type="SAM" id="Phobius"/>
    </source>
</evidence>
<comment type="caution">
    <text evidence="10">The sequence shown here is derived from an EMBL/GenBank/DDBJ whole genome shotgun (WGS) entry which is preliminary data.</text>
</comment>
<keyword evidence="6" id="KW-0175">Coiled coil</keyword>
<keyword evidence="2" id="KW-1003">Cell membrane</keyword>
<gene>
    <name evidence="10" type="ORF">H0484_12395</name>
</gene>
<dbReference type="InterPro" id="IPR050445">
    <property type="entry name" value="Bact_polysacc_biosynth/exp"/>
</dbReference>
<evidence type="ECO:0000313" key="10">
    <source>
        <dbReference type="EMBL" id="MCB5364546.1"/>
    </source>
</evidence>
<accession>A0ABS8CES8</accession>
<sequence length="444" mass="50130">MAMLSARRHFILFFTGAILGLTALITLLSPKVWTASADIYIDYRENDQLSGRTISPFLDDSYMQTQMDLMHSQRVVDLVIDSLQLRTGREYLSLQAKHGQQRADQELIKSISQNIDIQRAHGSRVVSISYLGNSPQQAQQFADALANAYIELGEKVAMSMGQQRFEQYSAQLENLQNEIDRIQNTLTNYQQSTGMLNVQEHGDLESQKLKELTSTLLQVQNRIEDVRARNRSTQQLLDSGIQAQDIPQITQLPSLLKLKEHLANIDRQLGSVQGSMGPNHPTVRGLQTERRRLLNDMQREVTASLDAENNELISLQQQAESLEQEIEQQRKKMLTQMDQRDRISTYQRQLASAQLVYRAALEKYDSLAMAGNISVTNATLLQAAELPTSPSSPRPMLNLLLGLFIGVLVACCLALTLELLNRRVRCIEDLRGYRNQLPLLGQAI</sequence>
<evidence type="ECO:0000256" key="4">
    <source>
        <dbReference type="ARBA" id="ARBA00022989"/>
    </source>
</evidence>
<feature type="coiled-coil region" evidence="6">
    <location>
        <begin position="305"/>
        <end position="339"/>
    </location>
</feature>
<evidence type="ECO:0000256" key="5">
    <source>
        <dbReference type="ARBA" id="ARBA00023136"/>
    </source>
</evidence>
<evidence type="ECO:0000256" key="2">
    <source>
        <dbReference type="ARBA" id="ARBA00022475"/>
    </source>
</evidence>
<evidence type="ECO:0000313" key="11">
    <source>
        <dbReference type="Proteomes" id="UP000776983"/>
    </source>
</evidence>
<evidence type="ECO:0000256" key="1">
    <source>
        <dbReference type="ARBA" id="ARBA00004651"/>
    </source>
</evidence>
<feature type="coiled-coil region" evidence="6">
    <location>
        <begin position="158"/>
        <end position="236"/>
    </location>
</feature>
<evidence type="ECO:0000256" key="6">
    <source>
        <dbReference type="SAM" id="Coils"/>
    </source>
</evidence>
<evidence type="ECO:0000259" key="9">
    <source>
        <dbReference type="Pfam" id="PF13807"/>
    </source>
</evidence>
<evidence type="ECO:0008006" key="12">
    <source>
        <dbReference type="Google" id="ProtNLM"/>
    </source>
</evidence>
<dbReference type="PANTHER" id="PTHR32309:SF13">
    <property type="entry name" value="FERRIC ENTEROBACTIN TRANSPORT PROTEIN FEPE"/>
    <property type="match status" value="1"/>
</dbReference>
<keyword evidence="5 7" id="KW-0472">Membrane</keyword>
<dbReference type="EMBL" id="JACDXW010000006">
    <property type="protein sequence ID" value="MCB5364546.1"/>
    <property type="molecule type" value="Genomic_DNA"/>
</dbReference>
<dbReference type="Proteomes" id="UP000776983">
    <property type="component" value="Unassembled WGS sequence"/>
</dbReference>
<proteinExistence type="predicted"/>
<comment type="subcellular location">
    <subcellularLocation>
        <location evidence="1">Cell membrane</location>
        <topology evidence="1">Multi-pass membrane protein</topology>
    </subcellularLocation>
</comment>
<dbReference type="InterPro" id="IPR003856">
    <property type="entry name" value="LPS_length_determ_N"/>
</dbReference>
<keyword evidence="3 7" id="KW-0812">Transmembrane</keyword>
<feature type="domain" description="Tyrosine-protein kinase G-rich" evidence="9">
    <location>
        <begin position="346"/>
        <end position="416"/>
    </location>
</feature>
<feature type="domain" description="Polysaccharide chain length determinant N-terminal" evidence="8">
    <location>
        <begin position="3"/>
        <end position="83"/>
    </location>
</feature>
<keyword evidence="11" id="KW-1185">Reference proteome</keyword>
<name>A0ABS8CES8_9BURK</name>
<feature type="transmembrane region" description="Helical" evidence="7">
    <location>
        <begin position="396"/>
        <end position="417"/>
    </location>
</feature>
<organism evidence="10 11">
    <name type="scientific">Mesopusillimonas faecipullorum</name>
    <dbReference type="NCBI Taxonomy" id="2755040"/>
    <lineage>
        <taxon>Bacteria</taxon>
        <taxon>Pseudomonadati</taxon>
        <taxon>Pseudomonadota</taxon>
        <taxon>Betaproteobacteria</taxon>
        <taxon>Burkholderiales</taxon>
        <taxon>Alcaligenaceae</taxon>
        <taxon>Mesopusillimonas</taxon>
    </lineage>
</organism>